<dbReference type="Proteomes" id="UP000244910">
    <property type="component" value="Chromosome"/>
</dbReference>
<dbReference type="KEGG" id="cdrk:B9W14_20355"/>
<dbReference type="OrthoDB" id="9780101at2"/>
<dbReference type="EMBL" id="CP020953">
    <property type="protein sequence ID" value="AWI06748.1"/>
    <property type="molecule type" value="Genomic_DNA"/>
</dbReference>
<sequence>MKKCTGILTIVLFLSMILSVGRMEVRAEDNKSYEMMKEYYNVANTIVNGDDKGSKGIGIYTSGENNSKNASGLAYANLIDFDGNGNKELFCLYLSNGSYVYEVWGFDGKAYKIQSAKDTTLYPLRENKIVSLSTVDNKTYLHMYEKSWGRGSSIDQITTRDEFYTVKNKQWVEIESLNSKPKLSEGKDSTQLNGKDGSIIYTVEKDNETKEMTKSEYENDLNKYSGGTKIDLISLALGGAGTVDIGVDVSQGNKQLGDFLSNLNGMAMESLGLKDIYSAKTDEDKDTLKEFMNNFVPSYGWHVNSFDTDNFTKGNIDDQIVFYLFRYGSMKKEITGVKTETNSDTGKGCWVIPLDKLNANSEKLFGAKIDVNNKNVHDGNYYLYIGNDDEGEESGKVDNQIANLYQIAENVYCLNLKIFYSYSHKQFYKSGYAIVKEVTVNGNKTFQLLKYSNDGDMLTPEQLQSYKKQYNSETKVTKSASSATNNNVGSKSSGRVAYLIIAGISILVVGYGIYYKTKGNKKK</sequence>
<evidence type="ECO:0000256" key="1">
    <source>
        <dbReference type="SAM" id="Phobius"/>
    </source>
</evidence>
<organism evidence="2 3">
    <name type="scientific">Clostridium drakei</name>
    <dbReference type="NCBI Taxonomy" id="332101"/>
    <lineage>
        <taxon>Bacteria</taxon>
        <taxon>Bacillati</taxon>
        <taxon>Bacillota</taxon>
        <taxon>Clostridia</taxon>
        <taxon>Eubacteriales</taxon>
        <taxon>Clostridiaceae</taxon>
        <taxon>Clostridium</taxon>
    </lineage>
</organism>
<dbReference type="RefSeq" id="WP_032077323.1">
    <property type="nucleotide sequence ID" value="NZ_CP020953.1"/>
</dbReference>
<name>A0A2U8DVP3_9CLOT</name>
<protein>
    <submittedName>
        <fullName evidence="2">Uncharacterized protein</fullName>
    </submittedName>
</protein>
<dbReference type="AlphaFoldDB" id="A0A2U8DVP3"/>
<evidence type="ECO:0000313" key="2">
    <source>
        <dbReference type="EMBL" id="AWI06748.1"/>
    </source>
</evidence>
<accession>A0A2U8DVP3</accession>
<gene>
    <name evidence="2" type="ORF">B9W14_20355</name>
</gene>
<keyword evidence="1" id="KW-0812">Transmembrane</keyword>
<keyword evidence="1" id="KW-1133">Transmembrane helix</keyword>
<keyword evidence="3" id="KW-1185">Reference proteome</keyword>
<feature type="transmembrane region" description="Helical" evidence="1">
    <location>
        <begin position="496"/>
        <end position="515"/>
    </location>
</feature>
<keyword evidence="1" id="KW-0472">Membrane</keyword>
<reference evidence="3" key="1">
    <citation type="submission" date="2017-04" db="EMBL/GenBank/DDBJ databases">
        <authorList>
            <person name="Song Y."/>
            <person name="Cho B.-K."/>
        </authorList>
    </citation>
    <scope>NUCLEOTIDE SEQUENCE [LARGE SCALE GENOMIC DNA]</scope>
    <source>
        <strain evidence="3">SL1</strain>
    </source>
</reference>
<proteinExistence type="predicted"/>
<evidence type="ECO:0000313" key="3">
    <source>
        <dbReference type="Proteomes" id="UP000244910"/>
    </source>
</evidence>